<keyword evidence="1" id="KW-0472">Membrane</keyword>
<keyword evidence="1" id="KW-0812">Transmembrane</keyword>
<dbReference type="AlphaFoldDB" id="A0A432ZTL7"/>
<dbReference type="InterPro" id="IPR012159">
    <property type="entry name" value="YejM-like"/>
</dbReference>
<organism evidence="3 4">
    <name type="scientific">Idiomarina tyrosinivorans</name>
    <dbReference type="NCBI Taxonomy" id="1445662"/>
    <lineage>
        <taxon>Bacteria</taxon>
        <taxon>Pseudomonadati</taxon>
        <taxon>Pseudomonadota</taxon>
        <taxon>Gammaproteobacteria</taxon>
        <taxon>Alteromonadales</taxon>
        <taxon>Idiomarinaceae</taxon>
        <taxon>Idiomarina</taxon>
    </lineage>
</organism>
<dbReference type="RefSeq" id="WP_126840586.1">
    <property type="nucleotide sequence ID" value="NZ_PIQH01000001.1"/>
</dbReference>
<dbReference type="Pfam" id="PF11893">
    <property type="entry name" value="DUF3413"/>
    <property type="match status" value="1"/>
</dbReference>
<comment type="caution">
    <text evidence="3">The sequence shown here is derived from an EMBL/GenBank/DDBJ whole genome shotgun (WGS) entry which is preliminary data.</text>
</comment>
<evidence type="ECO:0000313" key="3">
    <source>
        <dbReference type="EMBL" id="RUO81239.1"/>
    </source>
</evidence>
<reference evidence="3 4" key="1">
    <citation type="journal article" date="2011" name="Front. Microbiol.">
        <title>Genomic signatures of strain selection and enhancement in Bacillus atrophaeus var. globigii, a historical biowarfare simulant.</title>
        <authorList>
            <person name="Gibbons H.S."/>
            <person name="Broomall S.M."/>
            <person name="McNew L.A."/>
            <person name="Daligault H."/>
            <person name="Chapman C."/>
            <person name="Bruce D."/>
            <person name="Karavis M."/>
            <person name="Krepps M."/>
            <person name="McGregor P.A."/>
            <person name="Hong C."/>
            <person name="Park K.H."/>
            <person name="Akmal A."/>
            <person name="Feldman A."/>
            <person name="Lin J.S."/>
            <person name="Chang W.E."/>
            <person name="Higgs B.W."/>
            <person name="Demirev P."/>
            <person name="Lindquist J."/>
            <person name="Liem A."/>
            <person name="Fochler E."/>
            <person name="Read T.D."/>
            <person name="Tapia R."/>
            <person name="Johnson S."/>
            <person name="Bishop-Lilly K.A."/>
            <person name="Detter C."/>
            <person name="Han C."/>
            <person name="Sozhamannan S."/>
            <person name="Rosenzweig C.N."/>
            <person name="Skowronski E.W."/>
        </authorList>
    </citation>
    <scope>NUCLEOTIDE SEQUENCE [LARGE SCALE GENOMIC DNA]</scope>
    <source>
        <strain evidence="3 4">CC-PW-9</strain>
    </source>
</reference>
<dbReference type="PIRSF" id="PIRSF004950">
    <property type="entry name" value="Mmb_sulf_HI0842"/>
    <property type="match status" value="1"/>
</dbReference>
<dbReference type="OrthoDB" id="236686at2"/>
<keyword evidence="4" id="KW-1185">Reference proteome</keyword>
<keyword evidence="1" id="KW-1133">Transmembrane helix</keyword>
<name>A0A432ZTL7_9GAMM</name>
<evidence type="ECO:0000313" key="4">
    <source>
        <dbReference type="Proteomes" id="UP000287996"/>
    </source>
</evidence>
<sequence>MGKYQRRDKIARLISWGHWFTFTNIILSLAIGTLYIEASEFPTTGLSTIYAIVSWIGHFAFLPFVFFIIAIFPVCLFAPYSRFMRGYASLVSAFALVALISDVIFFRQYGYHLNTYSLAQMARDAETVFTGASFVMVIGILLSFLLILGIELVLANLTWKRLPQLQNQRYGAPITSIFVLCFLTSHSMHVWADAALYDPITQQDDMFPISYPTTAKTLMAKHGLIEATHYRDRQQMLLHNATKTIEYPLNPLLCAKVNNPQQAVIVAFNRLNAEQREALNTVLSPVASGYHRADIQLLGHPEAEGGSFQLLYGLPDFYQQTLINDKTAPAYAKPLSDFGMPMHLLRTQHYKDEIALPENSTIQTLQRWESGPHEHKGLTVLFADISDRDAVIEWLESADLKSAKVMVTALAPVRDEQLVDKKQFQPSLLEVPLWVSNISLPSHPIAGLMDLMPTALDSLMSCANGVKNFSNGESLRSRGERYPLVESYKPYIVIYQQTETTVLDSSGQFSVYDNQGFQLKSGAEPHTSVLINALKKIKRFSKPIKTDDQ</sequence>
<proteinExistence type="predicted"/>
<accession>A0A432ZTL7</accession>
<dbReference type="InterPro" id="IPR024588">
    <property type="entry name" value="YejM_N"/>
</dbReference>
<dbReference type="Proteomes" id="UP000287996">
    <property type="component" value="Unassembled WGS sequence"/>
</dbReference>
<evidence type="ECO:0000256" key="1">
    <source>
        <dbReference type="SAM" id="Phobius"/>
    </source>
</evidence>
<protein>
    <submittedName>
        <fullName evidence="3">Alkaline phosphatase</fullName>
    </submittedName>
</protein>
<feature type="transmembrane region" description="Helical" evidence="1">
    <location>
        <begin position="129"/>
        <end position="158"/>
    </location>
</feature>
<feature type="transmembrane region" description="Helical" evidence="1">
    <location>
        <begin position="90"/>
        <end position="109"/>
    </location>
</feature>
<feature type="transmembrane region" description="Helical" evidence="1">
    <location>
        <begin position="16"/>
        <end position="36"/>
    </location>
</feature>
<feature type="transmembrane region" description="Helical" evidence="1">
    <location>
        <begin position="48"/>
        <end position="78"/>
    </location>
</feature>
<evidence type="ECO:0000259" key="2">
    <source>
        <dbReference type="Pfam" id="PF11893"/>
    </source>
</evidence>
<feature type="transmembrane region" description="Helical" evidence="1">
    <location>
        <begin position="170"/>
        <end position="192"/>
    </location>
</feature>
<dbReference type="EMBL" id="PIQH01000001">
    <property type="protein sequence ID" value="RUO81239.1"/>
    <property type="molecule type" value="Genomic_DNA"/>
</dbReference>
<gene>
    <name evidence="3" type="ORF">CWI84_00280</name>
</gene>
<feature type="domain" description="Inner membrane protein YejM N-terminal" evidence="2">
    <location>
        <begin position="5"/>
        <end position="254"/>
    </location>
</feature>